<reference evidence="1 2" key="1">
    <citation type="submission" date="2016-11" db="EMBL/GenBank/DDBJ databases">
        <authorList>
            <person name="Jaros S."/>
            <person name="Januszkiewicz K."/>
            <person name="Wedrychowicz H."/>
        </authorList>
    </citation>
    <scope>NUCLEOTIDE SEQUENCE [LARGE SCALE GENOMIC DNA]</scope>
    <source>
        <strain evidence="1 2">DSM 44523</strain>
    </source>
</reference>
<sequence>MPVRNLDLCPSMEEAVRLVMATEHIGYAEAVRRLVAIGVRVYRSVLLDGVPITLHAPAPRRR</sequence>
<proteinExistence type="predicted"/>
<name>A0A1M5DAE7_STRHI</name>
<dbReference type="AlphaFoldDB" id="A0A1M5DAE7"/>
<evidence type="ECO:0000313" key="1">
    <source>
        <dbReference type="EMBL" id="SHF63921.1"/>
    </source>
</evidence>
<protein>
    <submittedName>
        <fullName evidence="1">Uncharacterized protein</fullName>
    </submittedName>
</protein>
<dbReference type="EMBL" id="FQVN01000004">
    <property type="protein sequence ID" value="SHF63921.1"/>
    <property type="molecule type" value="Genomic_DNA"/>
</dbReference>
<dbReference type="RefSeq" id="WP_143174168.1">
    <property type="nucleotide sequence ID" value="NZ_FQVN01000004.1"/>
</dbReference>
<evidence type="ECO:0000313" key="2">
    <source>
        <dbReference type="Proteomes" id="UP000184501"/>
    </source>
</evidence>
<organism evidence="1 2">
    <name type="scientific">Streptoalloteichus hindustanus</name>
    <dbReference type="NCBI Taxonomy" id="2017"/>
    <lineage>
        <taxon>Bacteria</taxon>
        <taxon>Bacillati</taxon>
        <taxon>Actinomycetota</taxon>
        <taxon>Actinomycetes</taxon>
        <taxon>Pseudonocardiales</taxon>
        <taxon>Pseudonocardiaceae</taxon>
        <taxon>Streptoalloteichus</taxon>
    </lineage>
</organism>
<accession>A0A1M5DAE7</accession>
<dbReference type="STRING" id="2017.SAMN05444320_104366"/>
<dbReference type="Proteomes" id="UP000184501">
    <property type="component" value="Unassembled WGS sequence"/>
</dbReference>
<gene>
    <name evidence="1" type="ORF">SAMN05444320_104366</name>
</gene>
<keyword evidence="2" id="KW-1185">Reference proteome</keyword>